<evidence type="ECO:0000313" key="2">
    <source>
        <dbReference type="EMBL" id="KAF6127378.1"/>
    </source>
</evidence>
<dbReference type="Proteomes" id="UP000664940">
    <property type="component" value="Unassembled WGS sequence"/>
</dbReference>
<gene>
    <name evidence="2" type="ORF">HJG60_017985</name>
</gene>
<sequence>MKQLFAELKSRLENRKHSQTQVQPTDMSHDSDCLTSKASLTHAQGVSSVDTGASQVLHVYLHDSMEQWQEPRVSKHVCTRVKISH</sequence>
<comment type="caution">
    <text evidence="2">The sequence shown here is derived from an EMBL/GenBank/DDBJ whole genome shotgun (WGS) entry which is preliminary data.</text>
</comment>
<name>A0A834BDG8_9CHIR</name>
<feature type="region of interest" description="Disordered" evidence="1">
    <location>
        <begin position="9"/>
        <end position="33"/>
    </location>
</feature>
<protein>
    <submittedName>
        <fullName evidence="2">Uncharacterized protein</fullName>
    </submittedName>
</protein>
<accession>A0A834BDG8</accession>
<proteinExistence type="predicted"/>
<evidence type="ECO:0000256" key="1">
    <source>
        <dbReference type="SAM" id="MobiDB-lite"/>
    </source>
</evidence>
<dbReference type="EMBL" id="JABVXQ010000002">
    <property type="protein sequence ID" value="KAF6127378.1"/>
    <property type="molecule type" value="Genomic_DNA"/>
</dbReference>
<evidence type="ECO:0000313" key="3">
    <source>
        <dbReference type="Proteomes" id="UP000664940"/>
    </source>
</evidence>
<organism evidence="2 3">
    <name type="scientific">Phyllostomus discolor</name>
    <name type="common">pale spear-nosed bat</name>
    <dbReference type="NCBI Taxonomy" id="89673"/>
    <lineage>
        <taxon>Eukaryota</taxon>
        <taxon>Metazoa</taxon>
        <taxon>Chordata</taxon>
        <taxon>Craniata</taxon>
        <taxon>Vertebrata</taxon>
        <taxon>Euteleostomi</taxon>
        <taxon>Mammalia</taxon>
        <taxon>Eutheria</taxon>
        <taxon>Laurasiatheria</taxon>
        <taxon>Chiroptera</taxon>
        <taxon>Yangochiroptera</taxon>
        <taxon>Phyllostomidae</taxon>
        <taxon>Phyllostominae</taxon>
        <taxon>Phyllostomus</taxon>
    </lineage>
</organism>
<dbReference type="AlphaFoldDB" id="A0A834BDG8"/>
<reference evidence="2 3" key="1">
    <citation type="journal article" date="2020" name="Nature">
        <title>Six reference-quality genomes reveal evolution of bat adaptations.</title>
        <authorList>
            <person name="Jebb D."/>
            <person name="Huang Z."/>
            <person name="Pippel M."/>
            <person name="Hughes G.M."/>
            <person name="Lavrichenko K."/>
            <person name="Devanna P."/>
            <person name="Winkler S."/>
            <person name="Jermiin L.S."/>
            <person name="Skirmuntt E.C."/>
            <person name="Katzourakis A."/>
            <person name="Burkitt-Gray L."/>
            <person name="Ray D.A."/>
            <person name="Sullivan K.A.M."/>
            <person name="Roscito J.G."/>
            <person name="Kirilenko B.M."/>
            <person name="Davalos L.M."/>
            <person name="Corthals A.P."/>
            <person name="Power M.L."/>
            <person name="Jones G."/>
            <person name="Ransome R.D."/>
            <person name="Dechmann D.K.N."/>
            <person name="Locatelli A.G."/>
            <person name="Puechmaille S.J."/>
            <person name="Fedrigo O."/>
            <person name="Jarvis E.D."/>
            <person name="Hiller M."/>
            <person name="Vernes S.C."/>
            <person name="Myers E.W."/>
            <person name="Teeling E.C."/>
        </authorList>
    </citation>
    <scope>NUCLEOTIDE SEQUENCE [LARGE SCALE GENOMIC DNA]</scope>
    <source>
        <strain evidence="2">Bat1K_MPI-CBG_1</strain>
    </source>
</reference>